<feature type="compositionally biased region" description="Basic and acidic residues" evidence="3">
    <location>
        <begin position="532"/>
        <end position="544"/>
    </location>
</feature>
<dbReference type="OrthoDB" id="2307419at2759"/>
<organism evidence="5 6">
    <name type="scientific">Mortierella isabellina</name>
    <name type="common">Filamentous fungus</name>
    <name type="synonym">Umbelopsis isabellina</name>
    <dbReference type="NCBI Taxonomy" id="91625"/>
    <lineage>
        <taxon>Eukaryota</taxon>
        <taxon>Fungi</taxon>
        <taxon>Fungi incertae sedis</taxon>
        <taxon>Mucoromycota</taxon>
        <taxon>Mucoromycotina</taxon>
        <taxon>Umbelopsidomycetes</taxon>
        <taxon>Umbelopsidales</taxon>
        <taxon>Umbelopsidaceae</taxon>
        <taxon>Umbelopsis</taxon>
    </lineage>
</organism>
<accession>A0A8H7U945</accession>
<dbReference type="AlphaFoldDB" id="A0A8H7U945"/>
<keyword evidence="1" id="KW-0880">Kelch repeat</keyword>
<feature type="non-terminal residue" evidence="5">
    <location>
        <position position="1"/>
    </location>
</feature>
<dbReference type="Pfam" id="PF24681">
    <property type="entry name" value="Kelch_KLHDC2_KLHL20_DRC7"/>
    <property type="match status" value="1"/>
</dbReference>
<evidence type="ECO:0000256" key="1">
    <source>
        <dbReference type="ARBA" id="ARBA00022441"/>
    </source>
</evidence>
<evidence type="ECO:0000256" key="4">
    <source>
        <dbReference type="SAM" id="Phobius"/>
    </source>
</evidence>
<reference evidence="5" key="1">
    <citation type="submission" date="2020-12" db="EMBL/GenBank/DDBJ databases">
        <title>Metabolic potential, ecology and presence of endohyphal bacteria is reflected in genomic diversity of Mucoromycotina.</title>
        <authorList>
            <person name="Muszewska A."/>
            <person name="Okrasinska A."/>
            <person name="Steczkiewicz K."/>
            <person name="Drgas O."/>
            <person name="Orlowska M."/>
            <person name="Perlinska-Lenart U."/>
            <person name="Aleksandrzak-Piekarczyk T."/>
            <person name="Szatraj K."/>
            <person name="Zielenkiewicz U."/>
            <person name="Pilsyk S."/>
            <person name="Malc E."/>
            <person name="Mieczkowski P."/>
            <person name="Kruszewska J.S."/>
            <person name="Biernat P."/>
            <person name="Pawlowska J."/>
        </authorList>
    </citation>
    <scope>NUCLEOTIDE SEQUENCE</scope>
    <source>
        <strain evidence="5">WA0000067209</strain>
    </source>
</reference>
<dbReference type="Gene3D" id="2.120.10.80">
    <property type="entry name" value="Kelch-type beta propeller"/>
    <property type="match status" value="2"/>
</dbReference>
<sequence length="556" mass="60462">PTFEIWALDLSQSFSAETAPWQLKVNGSAYSSLLLPYTDGVAYASSAGNIIAEAGQGGTNQLAAGLVSYNPVNENVGVVPALGDHGSVRMSMTANVDSNNNAWYYGGRTTNSAGQPQYHRFKFNDLKAYEIDEQYWAPQFLVGPQNFQPGYRAGHTANLIDQKLFVLGGVGALMNATTNQFVEYLPDFTTALVFNLTLSDTRVANYTTSSPSGSFPEPRLKNSMVEAPDGHSIVMFGGFSTSNASVIFDDVWVLDSCYLRWEKKTIAGVAPAGRAGHSAVRVGNYMIIVGGTYVFCLDCSYSTLRIDISLGSALIGFTQINADYKFDLYANDLAILDMSQWQWVNSFTTSTAQNTQPTPLCTFPFTLPDGQTGDSPITPQAPVIVGGSNSDEAKKLGFGISFSTVAFLAILGGAAYFVFKRRRRSKTTTPYWLPGMGNDPSNTGHDLGIYPPADHSRTTDYPMFVYDPEGDKKKNGKIALPAEDSNTRTYSASDVEDWRAKEEERRPSDGKALPQHSSLWNKVRGLGGNSSGHDDEAGLIKGADKSGWQRLEDFED</sequence>
<comment type="caution">
    <text evidence="5">The sequence shown here is derived from an EMBL/GenBank/DDBJ whole genome shotgun (WGS) entry which is preliminary data.</text>
</comment>
<keyword evidence="2" id="KW-0677">Repeat</keyword>
<keyword evidence="4" id="KW-1133">Transmembrane helix</keyword>
<dbReference type="EMBL" id="JAEPQZ010000009">
    <property type="protein sequence ID" value="KAG2176871.1"/>
    <property type="molecule type" value="Genomic_DNA"/>
</dbReference>
<dbReference type="PANTHER" id="PTHR46093">
    <property type="entry name" value="ACYL-COA-BINDING DOMAIN-CONTAINING PROTEIN 5"/>
    <property type="match status" value="1"/>
</dbReference>
<evidence type="ECO:0000313" key="6">
    <source>
        <dbReference type="Proteomes" id="UP000654370"/>
    </source>
</evidence>
<feature type="transmembrane region" description="Helical" evidence="4">
    <location>
        <begin position="396"/>
        <end position="419"/>
    </location>
</feature>
<evidence type="ECO:0000313" key="5">
    <source>
        <dbReference type="EMBL" id="KAG2176871.1"/>
    </source>
</evidence>
<dbReference type="Proteomes" id="UP000654370">
    <property type="component" value="Unassembled WGS sequence"/>
</dbReference>
<keyword evidence="4" id="KW-0812">Transmembrane</keyword>
<proteinExistence type="predicted"/>
<keyword evidence="6" id="KW-1185">Reference proteome</keyword>
<evidence type="ECO:0000256" key="3">
    <source>
        <dbReference type="SAM" id="MobiDB-lite"/>
    </source>
</evidence>
<feature type="compositionally biased region" description="Basic and acidic residues" evidence="3">
    <location>
        <begin position="496"/>
        <end position="509"/>
    </location>
</feature>
<dbReference type="InterPro" id="IPR015915">
    <property type="entry name" value="Kelch-typ_b-propeller"/>
</dbReference>
<name>A0A8H7U945_MORIS</name>
<gene>
    <name evidence="5" type="ORF">INT43_007525</name>
</gene>
<keyword evidence="4" id="KW-0472">Membrane</keyword>
<dbReference type="SUPFAM" id="SSF117281">
    <property type="entry name" value="Kelch motif"/>
    <property type="match status" value="1"/>
</dbReference>
<evidence type="ECO:0000256" key="2">
    <source>
        <dbReference type="ARBA" id="ARBA00022737"/>
    </source>
</evidence>
<feature type="region of interest" description="Disordered" evidence="3">
    <location>
        <begin position="466"/>
        <end position="556"/>
    </location>
</feature>
<protein>
    <submittedName>
        <fullName evidence="5">Uncharacterized protein</fullName>
    </submittedName>
</protein>
<dbReference type="PANTHER" id="PTHR46093:SF18">
    <property type="entry name" value="FIBRONECTIN TYPE-III DOMAIN-CONTAINING PROTEIN"/>
    <property type="match status" value="1"/>
</dbReference>